<feature type="region of interest" description="Disordered" evidence="1">
    <location>
        <begin position="1"/>
        <end position="22"/>
    </location>
</feature>
<dbReference type="AlphaFoldDB" id="A0A0C4YKZ6"/>
<accession>A0A0C4YKZ6</accession>
<dbReference type="STRING" id="68895.RR42_s1637"/>
<evidence type="ECO:0000313" key="3">
    <source>
        <dbReference type="EMBL" id="AJG23225.1"/>
    </source>
</evidence>
<dbReference type="Proteomes" id="UP000031843">
    <property type="component" value="Chromosome secondary"/>
</dbReference>
<protein>
    <submittedName>
        <fullName evidence="3">ABC-type nitrate/sulfonate/bicarbonate transport systems, periplasmic components</fullName>
    </submittedName>
</protein>
<reference evidence="3 4" key="1">
    <citation type="journal article" date="2015" name="Genome Announc.">
        <title>Complete Genome Sequence of Cupriavidus basilensis 4G11, Isolated from the Oak Ridge Field Research Center Site.</title>
        <authorList>
            <person name="Ray J."/>
            <person name="Waters R.J."/>
            <person name="Skerker J.M."/>
            <person name="Kuehl J.V."/>
            <person name="Price M.N."/>
            <person name="Huang J."/>
            <person name="Chakraborty R."/>
            <person name="Arkin A.P."/>
            <person name="Deutschbauer A."/>
        </authorList>
    </citation>
    <scope>NUCLEOTIDE SEQUENCE [LARGE SCALE GENOMIC DNA]</scope>
    <source>
        <strain evidence="3">4G11</strain>
    </source>
</reference>
<dbReference type="InterPro" id="IPR006311">
    <property type="entry name" value="TAT_signal"/>
</dbReference>
<feature type="domain" description="SsuA/THI5-like" evidence="2">
    <location>
        <begin position="74"/>
        <end position="285"/>
    </location>
</feature>
<dbReference type="OrthoDB" id="6545503at2"/>
<dbReference type="EMBL" id="CP010537">
    <property type="protein sequence ID" value="AJG23225.1"/>
    <property type="molecule type" value="Genomic_DNA"/>
</dbReference>
<dbReference type="KEGG" id="cbw:RR42_s1637"/>
<proteinExistence type="predicted"/>
<evidence type="ECO:0000259" key="2">
    <source>
        <dbReference type="Pfam" id="PF09084"/>
    </source>
</evidence>
<dbReference type="PROSITE" id="PS51318">
    <property type="entry name" value="TAT"/>
    <property type="match status" value="1"/>
</dbReference>
<name>A0A0C4YKZ6_9BURK</name>
<dbReference type="Gene3D" id="3.40.190.10">
    <property type="entry name" value="Periplasmic binding protein-like II"/>
    <property type="match status" value="2"/>
</dbReference>
<organism evidence="3 4">
    <name type="scientific">Cupriavidus basilensis</name>
    <dbReference type="NCBI Taxonomy" id="68895"/>
    <lineage>
        <taxon>Bacteria</taxon>
        <taxon>Pseudomonadati</taxon>
        <taxon>Pseudomonadota</taxon>
        <taxon>Betaproteobacteria</taxon>
        <taxon>Burkholderiales</taxon>
        <taxon>Burkholderiaceae</taxon>
        <taxon>Cupriavidus</taxon>
    </lineage>
</organism>
<sequence>MHQEPEQPLANHRPACADNPRSTATLSRRGWLQAAGTLAVASSVAPFVWTSRASAAGQRKPIKLAWNASSVCLAPVAAAVKEDIFRNHGLEVELINFGGSTDQLLEAIATRKADAGVGMALRWLKPLEQGFDVKLTAATHGGCMRLLTLRNSGVTDLTSLKGKTVAVSDMASPAKNFFSILLAKRGIDPVRDVQWRQYPADLLGIALEKGEAQAAADGDPRTYLLRKERSLVEVATNLSDEYANRSCCVLGIRGSLLREDKPAAAALTHAVLQAQDWTVAHPEDAARHFAEFAKVPQADVVAMLKSHTHGHHPVGADLKKELAQYTDELKLVSVIRPGTDSNKFAERIYANVLG</sequence>
<dbReference type="PANTHER" id="PTHR30024">
    <property type="entry name" value="ALIPHATIC SULFONATES-BINDING PROTEIN-RELATED"/>
    <property type="match status" value="1"/>
</dbReference>
<dbReference type="Pfam" id="PF09084">
    <property type="entry name" value="NMT1"/>
    <property type="match status" value="1"/>
</dbReference>
<evidence type="ECO:0000313" key="4">
    <source>
        <dbReference type="Proteomes" id="UP000031843"/>
    </source>
</evidence>
<dbReference type="PANTHER" id="PTHR30024:SF21">
    <property type="entry name" value="ABC TRANSPORTER SUBSTRATE-BINDING PROTEIN"/>
    <property type="match status" value="1"/>
</dbReference>
<dbReference type="RefSeq" id="WP_052495040.1">
    <property type="nucleotide sequence ID" value="NZ_CP010537.1"/>
</dbReference>
<dbReference type="InterPro" id="IPR015168">
    <property type="entry name" value="SsuA/THI5"/>
</dbReference>
<keyword evidence="4" id="KW-1185">Reference proteome</keyword>
<gene>
    <name evidence="3" type="ORF">RR42_s1637</name>
</gene>
<evidence type="ECO:0000256" key="1">
    <source>
        <dbReference type="SAM" id="MobiDB-lite"/>
    </source>
</evidence>
<dbReference type="SUPFAM" id="SSF53850">
    <property type="entry name" value="Periplasmic binding protein-like II"/>
    <property type="match status" value="1"/>
</dbReference>